<name>A0A0B6YG43_9EUPU</name>
<organism evidence="1">
    <name type="scientific">Arion vulgaris</name>
    <dbReference type="NCBI Taxonomy" id="1028688"/>
    <lineage>
        <taxon>Eukaryota</taxon>
        <taxon>Metazoa</taxon>
        <taxon>Spiralia</taxon>
        <taxon>Lophotrochozoa</taxon>
        <taxon>Mollusca</taxon>
        <taxon>Gastropoda</taxon>
        <taxon>Heterobranchia</taxon>
        <taxon>Euthyneura</taxon>
        <taxon>Panpulmonata</taxon>
        <taxon>Eupulmonata</taxon>
        <taxon>Stylommatophora</taxon>
        <taxon>Helicina</taxon>
        <taxon>Arionoidea</taxon>
        <taxon>Arionidae</taxon>
        <taxon>Arion</taxon>
    </lineage>
</organism>
<feature type="non-terminal residue" evidence="1">
    <location>
        <position position="71"/>
    </location>
</feature>
<gene>
    <name evidence="1" type="primary">ORF24621</name>
</gene>
<protein>
    <submittedName>
        <fullName evidence="1">Uncharacterized protein</fullName>
    </submittedName>
</protein>
<evidence type="ECO:0000313" key="1">
    <source>
        <dbReference type="EMBL" id="CEK55203.1"/>
    </source>
</evidence>
<reference evidence="1" key="1">
    <citation type="submission" date="2014-12" db="EMBL/GenBank/DDBJ databases">
        <title>Insight into the proteome of Arion vulgaris.</title>
        <authorList>
            <person name="Aradska J."/>
            <person name="Bulat T."/>
            <person name="Smidak R."/>
            <person name="Sarate P."/>
            <person name="Gangsoo J."/>
            <person name="Sialana F."/>
            <person name="Bilban M."/>
            <person name="Lubec G."/>
        </authorList>
    </citation>
    <scope>NUCLEOTIDE SEQUENCE</scope>
    <source>
        <tissue evidence="1">Skin</tissue>
    </source>
</reference>
<dbReference type="EMBL" id="HACG01008338">
    <property type="protein sequence ID" value="CEK55203.1"/>
    <property type="molecule type" value="Transcribed_RNA"/>
</dbReference>
<feature type="non-terminal residue" evidence="1">
    <location>
        <position position="1"/>
    </location>
</feature>
<sequence length="71" mass="8192">GDCVAVEIASQLTFSDKTMVRGFVGYYRKSMDTLEVSSGVIDGMDRYYKDKFYLKNCSYGTLETIFVQFRF</sequence>
<dbReference type="AlphaFoldDB" id="A0A0B6YG43"/>
<proteinExistence type="predicted"/>
<accession>A0A0B6YG43</accession>